<evidence type="ECO:0000313" key="2">
    <source>
        <dbReference type="Proteomes" id="UP000237423"/>
    </source>
</evidence>
<comment type="caution">
    <text evidence="1">The sequence shown here is derived from an EMBL/GenBank/DDBJ whole genome shotgun (WGS) entry which is preliminary data.</text>
</comment>
<dbReference type="Proteomes" id="UP000237423">
    <property type="component" value="Unassembled WGS sequence"/>
</dbReference>
<protein>
    <submittedName>
        <fullName evidence="1">Uncharacterized protein</fullName>
    </submittedName>
</protein>
<evidence type="ECO:0000313" key="1">
    <source>
        <dbReference type="EMBL" id="POZ50742.1"/>
    </source>
</evidence>
<sequence length="110" mass="12637">MTRKLQKDEEKTHLIQALKLLEFNCEIKSEGETPDFVLTLNEKSIGVEITRIFRSLNDDKKSSESDNAIKYMSSKLENTIQYVSEEVLNGLKKKREPPPLCFGLNFDGNQ</sequence>
<dbReference type="RefSeq" id="WP_103974942.1">
    <property type="nucleotide sequence ID" value="NZ_PGFZ01000008.1"/>
</dbReference>
<dbReference type="AlphaFoldDB" id="A0A2S5CJ24"/>
<organism evidence="1 2">
    <name type="scientific">Methylovulum psychrotolerans</name>
    <dbReference type="NCBI Taxonomy" id="1704499"/>
    <lineage>
        <taxon>Bacteria</taxon>
        <taxon>Pseudomonadati</taxon>
        <taxon>Pseudomonadota</taxon>
        <taxon>Gammaproteobacteria</taxon>
        <taxon>Methylococcales</taxon>
        <taxon>Methylococcaceae</taxon>
        <taxon>Methylovulum</taxon>
    </lineage>
</organism>
<dbReference type="EMBL" id="PGFZ01000008">
    <property type="protein sequence ID" value="POZ50742.1"/>
    <property type="molecule type" value="Genomic_DNA"/>
</dbReference>
<name>A0A2S5CJ24_9GAMM</name>
<proteinExistence type="predicted"/>
<reference evidence="1 2" key="1">
    <citation type="submission" date="2017-11" db="EMBL/GenBank/DDBJ databases">
        <title>Draft Genome Sequence of Methylobacter psychrotolerans Sph1T, an Obligate Methanotroph from Low-Temperature Environments.</title>
        <authorList>
            <person name="Oshkin I.Y."/>
            <person name="Miroshnikov K."/>
            <person name="Belova S.E."/>
            <person name="Korzhenkov A."/>
            <person name="Toshchakov S.V."/>
            <person name="Dedysh S.N."/>
        </authorList>
    </citation>
    <scope>NUCLEOTIDE SEQUENCE [LARGE SCALE GENOMIC DNA]</scope>
    <source>
        <strain evidence="1 2">Sph1</strain>
    </source>
</reference>
<accession>A0A2S5CJ24</accession>
<gene>
    <name evidence="1" type="ORF">AADEFJLK_03207</name>
</gene>